<dbReference type="InterPro" id="IPR006151">
    <property type="entry name" value="Shikm_DH/Glu-tRNA_Rdtase"/>
</dbReference>
<dbReference type="HAMAP" id="MF_00087">
    <property type="entry name" value="Glu_tRNA_reductase"/>
    <property type="match status" value="1"/>
</dbReference>
<dbReference type="InterPro" id="IPR000343">
    <property type="entry name" value="4pyrrol_synth_GluRdtase"/>
</dbReference>
<dbReference type="GeneID" id="301459163"/>
<evidence type="ECO:0000256" key="9">
    <source>
        <dbReference type="PIRSR" id="PIRSR000445-1"/>
    </source>
</evidence>
<keyword evidence="4 8" id="KW-0521">NADP</keyword>
<dbReference type="NCBIfam" id="NF000750">
    <property type="entry name" value="PRK00045.3-4"/>
    <property type="match status" value="1"/>
</dbReference>
<dbReference type="PIRSF" id="PIRSF000445">
    <property type="entry name" value="4pyrrol_synth_GluRdtase"/>
    <property type="match status" value="1"/>
</dbReference>
<comment type="subunit">
    <text evidence="8">Homodimer.</text>
</comment>
<sequence>MLLCLTANHRNADLDLLEKLSVGAPAATRTLVDDELFVAGAVVLATCNRFEAYLDIDEPLTGGEAVAVESVVETMADASGIPVERLRESVAVHRGEDAAAHLFAVTSGLESIVVGEDEISGQVRRALDTARVEGTTSRELERLFQKAAHTSRGIRSRTSLGGSHRSLVRFALELASSRIPDWSDVEVLVVGTGRYAATTVTALRARGAVDLRVFSPSGRAAAFAARHGLVAEPSFAAAAARADVVITCTADAVVHEDAFTPGHRVIVIDLGLPRNVDPAVGAVDGVELLDLETIRLHAPLEEFSAHADARALVGDAAAEFAADRAAGPAITKLRGEVLGLVEAEVSRARARGAGPEVEEALRHLAGVLLHKPSVRIRELAVEGRLDEAHQALETLHGLAVEPSLPVLAGDAIVDAAIVDAAVCGDAGGGCPRGAASA</sequence>
<feature type="active site" description="Nucleophile" evidence="8 9">
    <location>
        <position position="47"/>
    </location>
</feature>
<evidence type="ECO:0000256" key="10">
    <source>
        <dbReference type="PIRSR" id="PIRSR000445-2"/>
    </source>
</evidence>
<comment type="function">
    <text evidence="8">Catalyzes the NADPH-dependent reduction of glutamyl-tRNA(Glu) to glutamate 1-semialdehyde (GSA).</text>
</comment>
<reference evidence="17 18" key="1">
    <citation type="submission" date="2021-06" db="EMBL/GenBank/DDBJ databases">
        <title>Genome-based taxonomic framework of Microbacterium strains isolated from marine environment, the description of four new species and reclassification of four preexisting species.</title>
        <authorList>
            <person name="Lee S.D."/>
            <person name="Kim S.-M."/>
            <person name="Byeon Y.-S."/>
            <person name="Yang H.L."/>
            <person name="Kim I.S."/>
        </authorList>
    </citation>
    <scope>NUCLEOTIDE SEQUENCE [LARGE SCALE GENOMIC DNA]</scope>
    <source>
        <strain evidence="17 18">KACC 20514</strain>
    </source>
</reference>
<dbReference type="Pfam" id="PF01488">
    <property type="entry name" value="Shikimate_DH"/>
    <property type="match status" value="1"/>
</dbReference>
<evidence type="ECO:0000313" key="17">
    <source>
        <dbReference type="EMBL" id="MDS0246510.1"/>
    </source>
</evidence>
<evidence type="ECO:0000256" key="4">
    <source>
        <dbReference type="ARBA" id="ARBA00022857"/>
    </source>
</evidence>
<comment type="catalytic activity">
    <reaction evidence="7 8 13">
        <text>(S)-4-amino-5-oxopentanoate + tRNA(Glu) + NADP(+) = L-glutamyl-tRNA(Glu) + NADPH + H(+)</text>
        <dbReference type="Rhea" id="RHEA:12344"/>
        <dbReference type="Rhea" id="RHEA-COMP:9663"/>
        <dbReference type="Rhea" id="RHEA-COMP:9680"/>
        <dbReference type="ChEBI" id="CHEBI:15378"/>
        <dbReference type="ChEBI" id="CHEBI:57501"/>
        <dbReference type="ChEBI" id="CHEBI:57783"/>
        <dbReference type="ChEBI" id="CHEBI:58349"/>
        <dbReference type="ChEBI" id="CHEBI:78442"/>
        <dbReference type="ChEBI" id="CHEBI:78520"/>
        <dbReference type="EC" id="1.2.1.70"/>
    </reaction>
</comment>
<dbReference type="SUPFAM" id="SSF69742">
    <property type="entry name" value="Glutamyl tRNA-reductase catalytic, N-terminal domain"/>
    <property type="match status" value="1"/>
</dbReference>
<dbReference type="EC" id="1.2.1.70" evidence="3 8"/>
<dbReference type="InterPro" id="IPR036291">
    <property type="entry name" value="NAD(P)-bd_dom_sf"/>
</dbReference>
<organism evidence="17 18">
    <name type="scientific">Microbacterium aurantiacum</name>
    <dbReference type="NCBI Taxonomy" id="162393"/>
    <lineage>
        <taxon>Bacteria</taxon>
        <taxon>Bacillati</taxon>
        <taxon>Actinomycetota</taxon>
        <taxon>Actinomycetes</taxon>
        <taxon>Micrococcales</taxon>
        <taxon>Microbacteriaceae</taxon>
        <taxon>Microbacterium</taxon>
    </lineage>
</organism>
<evidence type="ECO:0000259" key="16">
    <source>
        <dbReference type="Pfam" id="PF05201"/>
    </source>
</evidence>
<dbReference type="NCBIfam" id="TIGR01035">
    <property type="entry name" value="hemA"/>
    <property type="match status" value="1"/>
</dbReference>
<dbReference type="AlphaFoldDB" id="A0AAJ2HFC6"/>
<feature type="domain" description="Quinate/shikimate 5-dehydrogenase/glutamyl-tRNA reductase" evidence="15">
    <location>
        <begin position="173"/>
        <end position="293"/>
    </location>
</feature>
<dbReference type="RefSeq" id="WP_310891970.1">
    <property type="nucleotide sequence ID" value="NZ_BAAAGR010000003.1"/>
</dbReference>
<feature type="domain" description="Tetrapyrrole biosynthesis glutamyl-tRNA reductase dimerisation" evidence="14">
    <location>
        <begin position="309"/>
        <end position="398"/>
    </location>
</feature>
<dbReference type="PANTHER" id="PTHR43013">
    <property type="entry name" value="GLUTAMYL-TRNA REDUCTASE"/>
    <property type="match status" value="1"/>
</dbReference>
<keyword evidence="6 8" id="KW-0627">Porphyrin biosynthesis</keyword>
<evidence type="ECO:0000256" key="1">
    <source>
        <dbReference type="ARBA" id="ARBA00005059"/>
    </source>
</evidence>
<gene>
    <name evidence="8" type="primary">hemA</name>
    <name evidence="17" type="ORF">KZC50_12980</name>
</gene>
<evidence type="ECO:0000256" key="7">
    <source>
        <dbReference type="ARBA" id="ARBA00047464"/>
    </source>
</evidence>
<evidence type="ECO:0000313" key="18">
    <source>
        <dbReference type="Proteomes" id="UP001183582"/>
    </source>
</evidence>
<dbReference type="InterPro" id="IPR015895">
    <property type="entry name" value="4pyrrol_synth_GluRdtase_N"/>
</dbReference>
<evidence type="ECO:0000256" key="5">
    <source>
        <dbReference type="ARBA" id="ARBA00023002"/>
    </source>
</evidence>
<evidence type="ECO:0000256" key="12">
    <source>
        <dbReference type="PIRSR" id="PIRSR000445-4"/>
    </source>
</evidence>
<comment type="miscellaneous">
    <text evidence="8">During catalysis, the active site Cys acts as a nucleophile attacking the alpha-carbonyl group of tRNA-bound glutamate with the formation of a thioester intermediate between enzyme and glutamate, and the concomitant release of tRNA(Glu). The thioester intermediate is finally reduced by direct hydride transfer from NADPH, to form the product GSA.</text>
</comment>
<evidence type="ECO:0000256" key="3">
    <source>
        <dbReference type="ARBA" id="ARBA00012970"/>
    </source>
</evidence>
<feature type="binding site" evidence="8 10">
    <location>
        <begin position="46"/>
        <end position="49"/>
    </location>
    <ligand>
        <name>substrate</name>
    </ligand>
</feature>
<dbReference type="InterPro" id="IPR036343">
    <property type="entry name" value="GluRdtase_N_sf"/>
</dbReference>
<dbReference type="InterPro" id="IPR036453">
    <property type="entry name" value="GluRdtase_dimer_dom_sf"/>
</dbReference>
<evidence type="ECO:0000256" key="13">
    <source>
        <dbReference type="RuleBase" id="RU000584"/>
    </source>
</evidence>
<dbReference type="Pfam" id="PF05201">
    <property type="entry name" value="GlutR_N"/>
    <property type="match status" value="1"/>
</dbReference>
<dbReference type="SUPFAM" id="SSF69075">
    <property type="entry name" value="Glutamyl tRNA-reductase dimerization domain"/>
    <property type="match status" value="1"/>
</dbReference>
<dbReference type="GO" id="GO:0008883">
    <property type="term" value="F:glutamyl-tRNA reductase activity"/>
    <property type="evidence" value="ECO:0007669"/>
    <property type="project" value="UniProtKB-UniRule"/>
</dbReference>
<dbReference type="SUPFAM" id="SSF51735">
    <property type="entry name" value="NAD(P)-binding Rossmann-fold domains"/>
    <property type="match status" value="1"/>
</dbReference>
<proteinExistence type="inferred from homology"/>
<evidence type="ECO:0000256" key="6">
    <source>
        <dbReference type="ARBA" id="ARBA00023244"/>
    </source>
</evidence>
<evidence type="ECO:0000256" key="11">
    <source>
        <dbReference type="PIRSR" id="PIRSR000445-3"/>
    </source>
</evidence>
<evidence type="ECO:0000256" key="8">
    <source>
        <dbReference type="HAMAP-Rule" id="MF_00087"/>
    </source>
</evidence>
<feature type="site" description="Important for activity" evidence="8 12">
    <location>
        <position position="101"/>
    </location>
</feature>
<comment type="similarity">
    <text evidence="2 8 13">Belongs to the glutamyl-tRNA reductase family.</text>
</comment>
<feature type="binding site" evidence="8 10">
    <location>
        <position position="122"/>
    </location>
    <ligand>
        <name>substrate</name>
    </ligand>
</feature>
<name>A0AAJ2HFC6_9MICO</name>
<dbReference type="Gene3D" id="3.30.460.30">
    <property type="entry name" value="Glutamyl-tRNA reductase, N-terminal domain"/>
    <property type="match status" value="1"/>
</dbReference>
<feature type="binding site" evidence="8 10">
    <location>
        <begin position="116"/>
        <end position="118"/>
    </location>
    <ligand>
        <name>substrate</name>
    </ligand>
</feature>
<feature type="domain" description="Glutamyl-tRNA reductase N-terminal" evidence="16">
    <location>
        <begin position="6"/>
        <end position="158"/>
    </location>
</feature>
<feature type="binding site" evidence="8 11">
    <location>
        <begin position="191"/>
        <end position="196"/>
    </location>
    <ligand>
        <name>NADP(+)</name>
        <dbReference type="ChEBI" id="CHEBI:58349"/>
    </ligand>
</feature>
<dbReference type="Proteomes" id="UP001183582">
    <property type="component" value="Unassembled WGS sequence"/>
</dbReference>
<dbReference type="Gene3D" id="3.40.50.720">
    <property type="entry name" value="NAD(P)-binding Rossmann-like Domain"/>
    <property type="match status" value="1"/>
</dbReference>
<dbReference type="GO" id="GO:0019353">
    <property type="term" value="P:protoporphyrinogen IX biosynthetic process from glutamate"/>
    <property type="evidence" value="ECO:0007669"/>
    <property type="project" value="TreeGrafter"/>
</dbReference>
<feature type="binding site" evidence="8 10">
    <location>
        <position position="111"/>
    </location>
    <ligand>
        <name>substrate</name>
    </ligand>
</feature>
<dbReference type="GO" id="GO:0050661">
    <property type="term" value="F:NADP binding"/>
    <property type="evidence" value="ECO:0007669"/>
    <property type="project" value="InterPro"/>
</dbReference>
<dbReference type="EMBL" id="JAHWXH010000003">
    <property type="protein sequence ID" value="MDS0246510.1"/>
    <property type="molecule type" value="Genomic_DNA"/>
</dbReference>
<evidence type="ECO:0000256" key="2">
    <source>
        <dbReference type="ARBA" id="ARBA00005916"/>
    </source>
</evidence>
<protein>
    <recommendedName>
        <fullName evidence="3 8">Glutamyl-tRNA reductase</fullName>
        <shortName evidence="8">GluTR</shortName>
        <ecNumber evidence="3 8">1.2.1.70</ecNumber>
    </recommendedName>
</protein>
<keyword evidence="5 8" id="KW-0560">Oxidoreductase</keyword>
<comment type="caution">
    <text evidence="17">The sequence shown here is derived from an EMBL/GenBank/DDBJ whole genome shotgun (WGS) entry which is preliminary data.</text>
</comment>
<accession>A0AAJ2HFC6</accession>
<evidence type="ECO:0000259" key="14">
    <source>
        <dbReference type="Pfam" id="PF00745"/>
    </source>
</evidence>
<dbReference type="PANTHER" id="PTHR43013:SF1">
    <property type="entry name" value="GLUTAMYL-TRNA REDUCTASE"/>
    <property type="match status" value="1"/>
</dbReference>
<evidence type="ECO:0000259" key="15">
    <source>
        <dbReference type="Pfam" id="PF01488"/>
    </source>
</evidence>
<comment type="pathway">
    <text evidence="1 8 13">Porphyrin-containing compound metabolism; protoporphyrin-IX biosynthesis; 5-aminolevulinate from L-glutamyl-tRNA(Glu): step 1/2.</text>
</comment>
<dbReference type="Pfam" id="PF00745">
    <property type="entry name" value="GlutR_dimer"/>
    <property type="match status" value="1"/>
</dbReference>
<dbReference type="FunFam" id="3.30.460.30:FF:000001">
    <property type="entry name" value="Glutamyl-tRNA reductase"/>
    <property type="match status" value="1"/>
</dbReference>
<comment type="domain">
    <text evidence="8">Possesses an unusual extended V-shaped dimeric structure with each monomer consisting of three distinct domains arranged along a curved 'spinal' alpha-helix. The N-terminal catalytic domain specifically recognizes the glutamate moiety of the substrate. The second domain is the NADPH-binding domain, and the third C-terminal domain is responsible for dimerization.</text>
</comment>
<dbReference type="InterPro" id="IPR015896">
    <property type="entry name" value="4pyrrol_synth_GluRdtase_dimer"/>
</dbReference>